<sequence length="840" mass="86251">MNTIPHQDALRSRWTLEGRIPLSGVAEDAMWQRARSVSTGEPVALFIVHGAAALETADAARRAYLVEDPRLIPVRDVVVLGDPRDADVDPSQGPEPLTVVEYAMPTAPPLAALLRGRSLHPETARSIIGEAAKGVETARRRGVRHQFLDSNRVFVDTASGQVSVLGVGVEAASHPGLERSGAIASFQDTSALVALLYRALAGRSPQQGTDGHVPRPSEVTQRPIPTDLDVLCDLVLNESAEVIPETSRELIAELEPWQSIPVTLEAYERDTPEQAPTAAAASDPVADSGAAADAAVASDPTADSGAESADTADEPRTEAEPSASSPGSPSRPNDAGPLVPPTSGMAGAAGATGAVGAAGAAGAAAIASASAERTDAASHREAGSPASPSSDHELAPGPQPEGTHPVPGSSGEQSAQPSPAVKDHHAEDAQALIQQLHLDQKRNDAAFPGHLEITLPPTPAPEQDPTASGEESGATAGNADGEGTAGPAGAPGTGAVAAAAAGDLPSRRAGTDWPLAPRDEHAPAHPPVQDWSDTGRTPESASTSAEAAAGSDAEATARMGSVQDPEPTGPIVVRGRERSALEGNDLDATVPMGRSALLRDVVSVAVDKDDPDAFAMEPLPPEQRSRVSQWILLGGVLAVILAMVLAVSTITSGFRDRVANPLNTKPPQTSAAPPSDGGGEEPAPEEPTEEAPAATPAELAGVEVFTLGSDKPPDNADQTERMTDGDPGTFWSTQIYHGANYAGTKDGVGVYLDLGETSTLTAVVLTTARNSGGAIELRAVAEDGSMGDVLATGEFAGDGEVHLAPEEPVEAQRVALWFPELPADSERDGFRGRIAEVRVE</sequence>
<dbReference type="HOGENOM" id="CLU_329200_0_0_11"/>
<evidence type="ECO:0000313" key="3">
    <source>
        <dbReference type="EMBL" id="EYT48963.1"/>
    </source>
</evidence>
<keyword evidence="2" id="KW-0472">Membrane</keyword>
<dbReference type="InterPro" id="IPR008979">
    <property type="entry name" value="Galactose-bd-like_sf"/>
</dbReference>
<keyword evidence="2" id="KW-0812">Transmembrane</keyword>
<feature type="compositionally biased region" description="Basic and acidic residues" evidence="1">
    <location>
        <begin position="711"/>
        <end position="724"/>
    </location>
</feature>
<feature type="compositionally biased region" description="Low complexity" evidence="1">
    <location>
        <begin position="275"/>
        <end position="304"/>
    </location>
</feature>
<evidence type="ECO:0000256" key="1">
    <source>
        <dbReference type="SAM" id="MobiDB-lite"/>
    </source>
</evidence>
<feature type="region of interest" description="Disordered" evidence="1">
    <location>
        <begin position="657"/>
        <end position="694"/>
    </location>
</feature>
<protein>
    <recommendedName>
        <fullName evidence="5">Serine/threonine protein kinase</fullName>
    </recommendedName>
</protein>
<feature type="compositionally biased region" description="Gly residues" evidence="1">
    <location>
        <begin position="483"/>
        <end position="492"/>
    </location>
</feature>
<name>A0A022KZY5_9MICO</name>
<feature type="compositionally biased region" description="Low complexity" evidence="1">
    <location>
        <begin position="493"/>
        <end position="503"/>
    </location>
</feature>
<dbReference type="STRING" id="1249481.D641_0110005"/>
<feature type="transmembrane region" description="Helical" evidence="2">
    <location>
        <begin position="630"/>
        <end position="650"/>
    </location>
</feature>
<feature type="region of interest" description="Disordered" evidence="1">
    <location>
        <begin position="204"/>
        <end position="224"/>
    </location>
</feature>
<feature type="compositionally biased region" description="Acidic residues" evidence="1">
    <location>
        <begin position="678"/>
        <end position="689"/>
    </location>
</feature>
<dbReference type="RefSeq" id="WP_017823527.1">
    <property type="nucleotide sequence ID" value="NZ_AORC01000011.1"/>
</dbReference>
<reference evidence="3 4" key="1">
    <citation type="journal article" date="2013" name="Genome Announc.">
        <title>Draft genome sequence of an Actinobacterium, Brachybacterium muris strain UCD-AY4.</title>
        <authorList>
            <person name="Lo J.R."/>
            <person name="Lang J.M."/>
            <person name="Darling A.E."/>
            <person name="Eisen J.A."/>
            <person name="Coil D.A."/>
        </authorList>
    </citation>
    <scope>NUCLEOTIDE SEQUENCE [LARGE SCALE GENOMIC DNA]</scope>
    <source>
        <strain evidence="3 4">UCD-AY4</strain>
    </source>
</reference>
<feature type="region of interest" description="Disordered" evidence="1">
    <location>
        <begin position="706"/>
        <end position="727"/>
    </location>
</feature>
<feature type="compositionally biased region" description="Polar residues" evidence="1">
    <location>
        <begin position="661"/>
        <end position="670"/>
    </location>
</feature>
<dbReference type="AlphaFoldDB" id="A0A022KZY5"/>
<dbReference type="Gene3D" id="2.60.120.260">
    <property type="entry name" value="Galactose-binding domain-like"/>
    <property type="match status" value="1"/>
</dbReference>
<feature type="region of interest" description="Disordered" evidence="1">
    <location>
        <begin position="449"/>
        <end position="584"/>
    </location>
</feature>
<dbReference type="Proteomes" id="UP000019754">
    <property type="component" value="Unassembled WGS sequence"/>
</dbReference>
<evidence type="ECO:0008006" key="5">
    <source>
        <dbReference type="Google" id="ProtNLM"/>
    </source>
</evidence>
<comment type="caution">
    <text evidence="3">The sequence shown here is derived from an EMBL/GenBank/DDBJ whole genome shotgun (WGS) entry which is preliminary data.</text>
</comment>
<organism evidence="3 4">
    <name type="scientific">Brachybacterium muris UCD-AY4</name>
    <dbReference type="NCBI Taxonomy" id="1249481"/>
    <lineage>
        <taxon>Bacteria</taxon>
        <taxon>Bacillati</taxon>
        <taxon>Actinomycetota</taxon>
        <taxon>Actinomycetes</taxon>
        <taxon>Micrococcales</taxon>
        <taxon>Dermabacteraceae</taxon>
        <taxon>Brachybacterium</taxon>
    </lineage>
</organism>
<dbReference type="SUPFAM" id="SSF49785">
    <property type="entry name" value="Galactose-binding domain-like"/>
    <property type="match status" value="1"/>
</dbReference>
<feature type="compositionally biased region" description="Low complexity" evidence="1">
    <location>
        <begin position="321"/>
        <end position="332"/>
    </location>
</feature>
<evidence type="ECO:0000313" key="4">
    <source>
        <dbReference type="Proteomes" id="UP000019754"/>
    </source>
</evidence>
<dbReference type="Gene3D" id="1.10.510.10">
    <property type="entry name" value="Transferase(Phosphotransferase) domain 1"/>
    <property type="match status" value="1"/>
</dbReference>
<feature type="compositionally biased region" description="Basic and acidic residues" evidence="1">
    <location>
        <begin position="372"/>
        <end position="382"/>
    </location>
</feature>
<proteinExistence type="predicted"/>
<evidence type="ECO:0000256" key="2">
    <source>
        <dbReference type="SAM" id="Phobius"/>
    </source>
</evidence>
<accession>A0A022KZY5</accession>
<feature type="region of interest" description="Disordered" evidence="1">
    <location>
        <begin position="371"/>
        <end position="432"/>
    </location>
</feature>
<keyword evidence="2" id="KW-1133">Transmembrane helix</keyword>
<gene>
    <name evidence="3" type="ORF">D641_0110005</name>
</gene>
<dbReference type="OrthoDB" id="9786339at2"/>
<feature type="region of interest" description="Disordered" evidence="1">
    <location>
        <begin position="269"/>
        <end position="345"/>
    </location>
</feature>
<keyword evidence="4" id="KW-1185">Reference proteome</keyword>
<feature type="compositionally biased region" description="Low complexity" evidence="1">
    <location>
        <begin position="537"/>
        <end position="557"/>
    </location>
</feature>
<dbReference type="EMBL" id="AORC01000011">
    <property type="protein sequence ID" value="EYT48963.1"/>
    <property type="molecule type" value="Genomic_DNA"/>
</dbReference>